<dbReference type="EMBL" id="JXIG01000476">
    <property type="protein sequence ID" value="KIU01326.1"/>
    <property type="molecule type" value="Genomic_DNA"/>
</dbReference>
<feature type="non-terminal residue" evidence="1">
    <location>
        <position position="1"/>
    </location>
</feature>
<gene>
    <name evidence="1" type="ORF">QU38_02210</name>
</gene>
<evidence type="ECO:0000313" key="1">
    <source>
        <dbReference type="EMBL" id="KIU01326.1"/>
    </source>
</evidence>
<dbReference type="AlphaFoldDB" id="A0AA40JPM2"/>
<evidence type="ECO:0000313" key="2">
    <source>
        <dbReference type="Proteomes" id="UP000032274"/>
    </source>
</evidence>
<feature type="non-terminal residue" evidence="1">
    <location>
        <position position="163"/>
    </location>
</feature>
<proteinExistence type="predicted"/>
<accession>A0AA40JPM2</accession>
<dbReference type="Proteomes" id="UP000032274">
    <property type="component" value="Unassembled WGS sequence"/>
</dbReference>
<name>A0AA40JPM2_STAAU</name>
<reference evidence="1 2" key="1">
    <citation type="submission" date="2015-01" db="EMBL/GenBank/DDBJ databases">
        <title>Characterization of Swiss Staphylococcus aureus strains involved in food poisoning.</title>
        <authorList>
            <person name="Crovadore J."/>
            <person name="Chablais R."/>
            <person name="Tonacini J."/>
            <person name="Schnyder B."/>
            <person name="Lefort F."/>
        </authorList>
    </citation>
    <scope>NUCLEOTIDE SEQUENCE [LARGE SCALE GENOMIC DNA]</scope>
    <source>
        <strain evidence="1 2">SA-120</strain>
    </source>
</reference>
<comment type="caution">
    <text evidence="1">The sequence shown here is derived from an EMBL/GenBank/DDBJ whole genome shotgun (WGS) entry which is preliminary data.</text>
</comment>
<organism evidence="1 2">
    <name type="scientific">Staphylococcus aureus</name>
    <dbReference type="NCBI Taxonomy" id="1280"/>
    <lineage>
        <taxon>Bacteria</taxon>
        <taxon>Bacillati</taxon>
        <taxon>Bacillota</taxon>
        <taxon>Bacilli</taxon>
        <taxon>Bacillales</taxon>
        <taxon>Staphylococcaceae</taxon>
        <taxon>Staphylococcus</taxon>
    </lineage>
</organism>
<protein>
    <submittedName>
        <fullName evidence="1">Uncharacterized protein</fullName>
    </submittedName>
</protein>
<sequence length="163" mass="17388">HLHLDAGRQGLGDLIELVADRLGDDAAVLADQHQRGADHRFLAVHAGGTGTQITADLHSGDLADRDRHAAARRRHCVADLLDRADAGIGTDEIGFPAAVEEIGADREIGVLQRLAQLAVRDAVIGEFDRIGLDHESLGIAADRVDAGDPGYRAKLRPDDPILH</sequence>